<dbReference type="Pfam" id="PF01266">
    <property type="entry name" value="DAO"/>
    <property type="match status" value="1"/>
</dbReference>
<dbReference type="InterPro" id="IPR006076">
    <property type="entry name" value="FAD-dep_OxRdtase"/>
</dbReference>
<proteinExistence type="predicted"/>
<organism evidence="7 8">
    <name type="scientific">Streptomyces graminofaciens</name>
    <dbReference type="NCBI Taxonomy" id="68212"/>
    <lineage>
        <taxon>Bacteria</taxon>
        <taxon>Bacillati</taxon>
        <taxon>Actinomycetota</taxon>
        <taxon>Actinomycetes</taxon>
        <taxon>Kitasatosporales</taxon>
        <taxon>Streptomycetaceae</taxon>
        <taxon>Streptomyces</taxon>
    </lineage>
</organism>
<keyword evidence="2" id="KW-0285">Flavoprotein</keyword>
<feature type="region of interest" description="Disordered" evidence="5">
    <location>
        <begin position="268"/>
        <end position="287"/>
    </location>
</feature>
<dbReference type="SUPFAM" id="SSF51905">
    <property type="entry name" value="FAD/NAD(P)-binding domain"/>
    <property type="match status" value="1"/>
</dbReference>
<feature type="domain" description="FAD dependent oxidoreductase" evidence="6">
    <location>
        <begin position="9"/>
        <end position="361"/>
    </location>
</feature>
<evidence type="ECO:0000256" key="2">
    <source>
        <dbReference type="ARBA" id="ARBA00022630"/>
    </source>
</evidence>
<evidence type="ECO:0000313" key="7">
    <source>
        <dbReference type="EMBL" id="BBC32420.1"/>
    </source>
</evidence>
<dbReference type="Proteomes" id="UP001321542">
    <property type="component" value="Chromosome"/>
</dbReference>
<dbReference type="EMBL" id="AP018448">
    <property type="protein sequence ID" value="BBC32420.1"/>
    <property type="molecule type" value="Genomic_DNA"/>
</dbReference>
<comment type="cofactor">
    <cofactor evidence="1">
        <name>FAD</name>
        <dbReference type="ChEBI" id="CHEBI:57692"/>
    </cofactor>
</comment>
<evidence type="ECO:0000259" key="6">
    <source>
        <dbReference type="Pfam" id="PF01266"/>
    </source>
</evidence>
<gene>
    <name evidence="7" type="ORF">SGFS_037140</name>
</gene>
<name>A0ABM8HKK9_9ACTN</name>
<evidence type="ECO:0000256" key="3">
    <source>
        <dbReference type="ARBA" id="ARBA00022827"/>
    </source>
</evidence>
<evidence type="ECO:0000256" key="4">
    <source>
        <dbReference type="ARBA" id="ARBA00023002"/>
    </source>
</evidence>
<dbReference type="Gene3D" id="3.30.9.10">
    <property type="entry name" value="D-Amino Acid Oxidase, subunit A, domain 2"/>
    <property type="match status" value="1"/>
</dbReference>
<evidence type="ECO:0000256" key="1">
    <source>
        <dbReference type="ARBA" id="ARBA00001974"/>
    </source>
</evidence>
<evidence type="ECO:0000256" key="5">
    <source>
        <dbReference type="SAM" id="MobiDB-lite"/>
    </source>
</evidence>
<dbReference type="PANTHER" id="PTHR10961:SF7">
    <property type="entry name" value="FAD DEPENDENT OXIDOREDUCTASE DOMAIN-CONTAINING PROTEIN"/>
    <property type="match status" value="1"/>
</dbReference>
<dbReference type="NCBIfam" id="NF008425">
    <property type="entry name" value="PRK11259.1"/>
    <property type="match status" value="1"/>
</dbReference>
<dbReference type="InterPro" id="IPR036188">
    <property type="entry name" value="FAD/NAD-bd_sf"/>
</dbReference>
<sequence length="380" mass="40566">MAHWDAETAVVGLGAWGAAALWRLAARGVDVLGLERFTPGQAPGSSHGGSQLFRLACPEHPGLIPLAHRSRELWAELEDAGQTKLFVPSGGLLIGPEHGRVAGGTLRTAREYGVRVRTFTATALRIQYPRHVGLPRHHIGVWDPHAGLLRAEHAVRTTVTLARNAGARVHTDTRVTSVELVPGGVHLHTPHGLVKVRQVVLAVGARLPALLPGLPLDTVRTPVTWFRPLESDGDFELEGFPAFVRELDDGRVLWGSGLEGGHDVRLGLEDPGAAAKPVEPEDDDRSVTPDDWQDLARLLPAKVPGLRPLPARIAMGLRTRTPDGQFVVGRPGDDARVVVAAGGNAHGFAHAPAIGEALADLVQGEPTKVPLGFLSPDRFD</sequence>
<accession>A0ABM8HKK9</accession>
<keyword evidence="8" id="KW-1185">Reference proteome</keyword>
<protein>
    <recommendedName>
        <fullName evidence="6">FAD dependent oxidoreductase domain-containing protein</fullName>
    </recommendedName>
</protein>
<evidence type="ECO:0000313" key="8">
    <source>
        <dbReference type="Proteomes" id="UP001321542"/>
    </source>
</evidence>
<dbReference type="PANTHER" id="PTHR10961">
    <property type="entry name" value="PEROXISOMAL SARCOSINE OXIDASE"/>
    <property type="match status" value="1"/>
</dbReference>
<dbReference type="Gene3D" id="3.50.50.60">
    <property type="entry name" value="FAD/NAD(P)-binding domain"/>
    <property type="match status" value="1"/>
</dbReference>
<keyword evidence="3" id="KW-0274">FAD</keyword>
<dbReference type="InterPro" id="IPR045170">
    <property type="entry name" value="MTOX"/>
</dbReference>
<keyword evidence="4" id="KW-0560">Oxidoreductase</keyword>
<reference evidence="7 8" key="2">
    <citation type="journal article" date="2023" name="ChemBioChem">
        <title>Acyltransferase Domain Exchange between Two Independent Type I Polyketide Synthases in the Same Producer Strain of Macrolide Antibiotics.</title>
        <authorList>
            <person name="Kudo F."/>
            <person name="Kishikawa K."/>
            <person name="Tsuboi K."/>
            <person name="Kido T."/>
            <person name="Usui T."/>
            <person name="Hashimoto J."/>
            <person name="Shin-Ya K."/>
            <person name="Miyanaga A."/>
            <person name="Eguchi T."/>
        </authorList>
    </citation>
    <scope>NUCLEOTIDE SEQUENCE [LARGE SCALE GENOMIC DNA]</scope>
    <source>
        <strain evidence="7 8">A-8890</strain>
    </source>
</reference>
<reference evidence="7 8" key="1">
    <citation type="journal article" date="2010" name="ChemBioChem">
        <title>Cloning and characterization of the biosynthetic gene cluster of 16-membered macrolide antibiotic FD-891: involvement of a dual functional cytochrome P450 monooxygenase catalyzing epoxidation and hydroxylation.</title>
        <authorList>
            <person name="Kudo F."/>
            <person name="Motegi A."/>
            <person name="Mizoue K."/>
            <person name="Eguchi T."/>
        </authorList>
    </citation>
    <scope>NUCLEOTIDE SEQUENCE [LARGE SCALE GENOMIC DNA]</scope>
    <source>
        <strain evidence="7 8">A-8890</strain>
    </source>
</reference>